<comment type="caution">
    <text evidence="3">The sequence shown here is derived from an EMBL/GenBank/DDBJ whole genome shotgun (WGS) entry which is preliminary data.</text>
</comment>
<gene>
    <name evidence="3" type="ORF">GCM10022223_52950</name>
</gene>
<accession>A0ABP7AC73</accession>
<proteinExistence type="predicted"/>
<evidence type="ECO:0000256" key="1">
    <source>
        <dbReference type="SAM" id="Phobius"/>
    </source>
</evidence>
<keyword evidence="1" id="KW-0812">Transmembrane</keyword>
<protein>
    <recommendedName>
        <fullName evidence="2">HTH cro/C1-type domain-containing protein</fullName>
    </recommendedName>
</protein>
<dbReference type="Gene3D" id="1.10.260.40">
    <property type="entry name" value="lambda repressor-like DNA-binding domains"/>
    <property type="match status" value="1"/>
</dbReference>
<keyword evidence="4" id="KW-1185">Reference proteome</keyword>
<dbReference type="Proteomes" id="UP001501074">
    <property type="component" value="Unassembled WGS sequence"/>
</dbReference>
<reference evidence="4" key="1">
    <citation type="journal article" date="2019" name="Int. J. Syst. Evol. Microbiol.">
        <title>The Global Catalogue of Microorganisms (GCM) 10K type strain sequencing project: providing services to taxonomists for standard genome sequencing and annotation.</title>
        <authorList>
            <consortium name="The Broad Institute Genomics Platform"/>
            <consortium name="The Broad Institute Genome Sequencing Center for Infectious Disease"/>
            <person name="Wu L."/>
            <person name="Ma J."/>
        </authorList>
    </citation>
    <scope>NUCLEOTIDE SEQUENCE [LARGE SCALE GENOMIC DNA]</scope>
    <source>
        <strain evidence="4">JCM 16902</strain>
    </source>
</reference>
<dbReference type="RefSeq" id="WP_345718812.1">
    <property type="nucleotide sequence ID" value="NZ_BAAAZO010000010.1"/>
</dbReference>
<dbReference type="Pfam" id="PF13560">
    <property type="entry name" value="HTH_31"/>
    <property type="match status" value="1"/>
</dbReference>
<dbReference type="CDD" id="cd00093">
    <property type="entry name" value="HTH_XRE"/>
    <property type="match status" value="1"/>
</dbReference>
<keyword evidence="1" id="KW-0472">Membrane</keyword>
<evidence type="ECO:0000313" key="4">
    <source>
        <dbReference type="Proteomes" id="UP001501074"/>
    </source>
</evidence>
<dbReference type="SUPFAM" id="SSF52540">
    <property type="entry name" value="P-loop containing nucleoside triphosphate hydrolases"/>
    <property type="match status" value="1"/>
</dbReference>
<dbReference type="InterPro" id="IPR027417">
    <property type="entry name" value="P-loop_NTPase"/>
</dbReference>
<evidence type="ECO:0000259" key="2">
    <source>
        <dbReference type="SMART" id="SM00530"/>
    </source>
</evidence>
<name>A0ABP7AC73_9ACTN</name>
<dbReference type="InterPro" id="IPR001387">
    <property type="entry name" value="Cro/C1-type_HTH"/>
</dbReference>
<dbReference type="EMBL" id="BAAAZO010000010">
    <property type="protein sequence ID" value="GAA3628833.1"/>
    <property type="molecule type" value="Genomic_DNA"/>
</dbReference>
<keyword evidence="1" id="KW-1133">Transmembrane helix</keyword>
<feature type="domain" description="HTH cro/C1-type" evidence="2">
    <location>
        <begin position="21"/>
        <end position="77"/>
    </location>
</feature>
<evidence type="ECO:0000313" key="3">
    <source>
        <dbReference type="EMBL" id="GAA3628833.1"/>
    </source>
</evidence>
<dbReference type="InterPro" id="IPR049052">
    <property type="entry name" value="nSTAND1"/>
</dbReference>
<organism evidence="3 4">
    <name type="scientific">Kineosporia mesophila</name>
    <dbReference type="NCBI Taxonomy" id="566012"/>
    <lineage>
        <taxon>Bacteria</taxon>
        <taxon>Bacillati</taxon>
        <taxon>Actinomycetota</taxon>
        <taxon>Actinomycetes</taxon>
        <taxon>Kineosporiales</taxon>
        <taxon>Kineosporiaceae</taxon>
        <taxon>Kineosporia</taxon>
    </lineage>
</organism>
<sequence length="566" mass="62192">MPRHDRPLRPDGSPLINFAADLRRLREKAGKPSYRELAREAHYSSTTLSDAAGGRRLPTLPVVRAYVRACQGDVPEWERRWRALAAAHHESHCTAPHPGSKALQPEHADRFFGRDALLQGAIERLTENRFLAVVGASGVGKSSLLLAGVTARLRAEGLAGRPAVAVEVMTPGARPAQEFGSRLARHDSPGDLVVVIDQFEEVFTRCQDEHERAAFVEAVTEDTGPRVVIGLRADFLARCAAPPALGNWICRSQIRVGGLGPDELRQVVTGPPERVGCTVEESLVTTVVADYCGRAGALPVLSQVLLETWRRRVTETLTLADYESAGGAFARSAEVVYRSMDERRRQITRGLFLRMTRLGEGIPDSVRCLWRDELDGADPETQAVLEILVGARLVTVDEHTVQPAHESLITTWPRLRDWLQHDRDDLRVHRNLTEAAHSWKSLAQDPGALLRGVQLTTTREWAVRDGHDLRTTPAEQDFLTQSVEAERQDRAEGSRRERQVRLMAAGLVALLVALAGVTLVAVGQWRDEDGAQGPAISRRPVSAARPLALSRPDIAVPDTLSGRCLG</sequence>
<dbReference type="InterPro" id="IPR010982">
    <property type="entry name" value="Lambda_DNA-bd_dom_sf"/>
</dbReference>
<dbReference type="SMART" id="SM00530">
    <property type="entry name" value="HTH_XRE"/>
    <property type="match status" value="1"/>
</dbReference>
<dbReference type="Pfam" id="PF20703">
    <property type="entry name" value="nSTAND1"/>
    <property type="match status" value="1"/>
</dbReference>
<feature type="transmembrane region" description="Helical" evidence="1">
    <location>
        <begin position="500"/>
        <end position="522"/>
    </location>
</feature>